<keyword evidence="12" id="KW-1185">Reference proteome</keyword>
<evidence type="ECO:0000256" key="6">
    <source>
        <dbReference type="ARBA" id="ARBA00022692"/>
    </source>
</evidence>
<keyword evidence="2" id="KW-0813">Transport</keyword>
<dbReference type="InterPro" id="IPR004700">
    <property type="entry name" value="PTS_IIC_man"/>
</dbReference>
<feature type="transmembrane region" description="Helical" evidence="9">
    <location>
        <begin position="188"/>
        <end position="205"/>
    </location>
</feature>
<evidence type="ECO:0000313" key="11">
    <source>
        <dbReference type="EMBL" id="WKW14962.1"/>
    </source>
</evidence>
<organism evidence="10">
    <name type="scientific">Pseudogemmatithrix spongiicola</name>
    <dbReference type="NCBI Taxonomy" id="3062599"/>
    <lineage>
        <taxon>Bacteria</taxon>
        <taxon>Pseudomonadati</taxon>
        <taxon>Gemmatimonadota</taxon>
        <taxon>Gemmatimonadia</taxon>
        <taxon>Gemmatimonadales</taxon>
        <taxon>Gemmatimonadaceae</taxon>
        <taxon>Pseudogemmatithrix</taxon>
    </lineage>
</organism>
<evidence type="ECO:0000256" key="1">
    <source>
        <dbReference type="ARBA" id="ARBA00004651"/>
    </source>
</evidence>
<evidence type="ECO:0000256" key="3">
    <source>
        <dbReference type="ARBA" id="ARBA00022475"/>
    </source>
</evidence>
<proteinExistence type="predicted"/>
<feature type="transmembrane region" description="Helical" evidence="9">
    <location>
        <begin position="160"/>
        <end position="182"/>
    </location>
</feature>
<dbReference type="KEGG" id="pspc:Strain318_001325"/>
<keyword evidence="8 9" id="KW-0472">Membrane</keyword>
<keyword evidence="5" id="KW-0598">Phosphotransferase system</keyword>
<dbReference type="Proteomes" id="UP001229955">
    <property type="component" value="Chromosome"/>
</dbReference>
<evidence type="ECO:0000256" key="8">
    <source>
        <dbReference type="ARBA" id="ARBA00023136"/>
    </source>
</evidence>
<evidence type="ECO:0000313" key="12">
    <source>
        <dbReference type="Proteomes" id="UP001229955"/>
    </source>
</evidence>
<evidence type="ECO:0000313" key="10">
    <source>
        <dbReference type="EMBL" id="WKW12053.1"/>
    </source>
</evidence>
<name>A0AA49JUB3_9BACT</name>
<evidence type="ECO:0000256" key="9">
    <source>
        <dbReference type="SAM" id="Phobius"/>
    </source>
</evidence>
<keyword evidence="7 9" id="KW-1133">Transmembrane helix</keyword>
<evidence type="ECO:0000256" key="7">
    <source>
        <dbReference type="ARBA" id="ARBA00022989"/>
    </source>
</evidence>
<evidence type="ECO:0000256" key="2">
    <source>
        <dbReference type="ARBA" id="ARBA00022448"/>
    </source>
</evidence>
<keyword evidence="4 10" id="KW-0762">Sugar transport</keyword>
<dbReference type="AlphaFoldDB" id="A0AA49JUB3"/>
<keyword evidence="3" id="KW-1003">Cell membrane</keyword>
<accession>A0AA49JUB3</accession>
<dbReference type="GO" id="GO:0005886">
    <property type="term" value="C:plasma membrane"/>
    <property type="evidence" value="ECO:0007669"/>
    <property type="project" value="UniProtKB-SubCell"/>
</dbReference>
<evidence type="ECO:0000256" key="5">
    <source>
        <dbReference type="ARBA" id="ARBA00022683"/>
    </source>
</evidence>
<dbReference type="GO" id="GO:0009401">
    <property type="term" value="P:phosphoenolpyruvate-dependent sugar phosphotransferase system"/>
    <property type="evidence" value="ECO:0007669"/>
    <property type="project" value="UniProtKB-KW"/>
</dbReference>
<dbReference type="EMBL" id="CP130613">
    <property type="protein sequence ID" value="WKW14962.1"/>
    <property type="molecule type" value="Genomic_DNA"/>
</dbReference>
<dbReference type="EMBL" id="CP130612">
    <property type="protein sequence ID" value="WKW12053.1"/>
    <property type="molecule type" value="Genomic_DNA"/>
</dbReference>
<reference evidence="10" key="1">
    <citation type="submission" date="2023-07" db="EMBL/GenBank/DDBJ databases">
        <authorList>
            <person name="Haufschild T."/>
            <person name="Kallscheuer N."/>
            <person name="Hammer J."/>
            <person name="Kohn T."/>
            <person name="Kabuu M."/>
            <person name="Jogler M."/>
            <person name="Wohfarth N."/>
            <person name="Heuer A."/>
            <person name="Rohde M."/>
            <person name="van Teeseling M.C.F."/>
            <person name="Jogler C."/>
        </authorList>
    </citation>
    <scope>NUCLEOTIDE SEQUENCE</scope>
    <source>
        <strain evidence="10">Strain 138</strain>
        <strain evidence="11">Strain 318</strain>
    </source>
</reference>
<accession>A0AA49JZH2</accession>
<protein>
    <submittedName>
        <fullName evidence="10">PTS sugar transporter subunit IIC</fullName>
    </submittedName>
</protein>
<feature type="transmembrane region" description="Helical" evidence="9">
    <location>
        <begin position="99"/>
        <end position="122"/>
    </location>
</feature>
<feature type="transmembrane region" description="Helical" evidence="9">
    <location>
        <begin position="217"/>
        <end position="233"/>
    </location>
</feature>
<evidence type="ECO:0000256" key="4">
    <source>
        <dbReference type="ARBA" id="ARBA00022597"/>
    </source>
</evidence>
<sequence>MLPELAVDWLQLLPLAALGAVLGLDVVSFPQAMLSRPIVASTLAGAMLGEPLRGLWIGAALEFFALESMPFGASRYPEWGSAAVVGGALFAMTPDNTPAGMTLAALAALAAAQVGGLSMVALRQWNARLARRRQAALAHGDGRAVLTLQMAGIGADFLRGGALTLLALAAFSPLRVAILATFTFPNTLSRAVVVSVASAVGLAAIWKVTATTHGARWWLLVGLIIGFALAGGLG</sequence>
<dbReference type="Pfam" id="PF03609">
    <property type="entry name" value="EII-Sor"/>
    <property type="match status" value="1"/>
</dbReference>
<dbReference type="RefSeq" id="WP_367887730.1">
    <property type="nucleotide sequence ID" value="NZ_CP130612.1"/>
</dbReference>
<comment type="subcellular location">
    <subcellularLocation>
        <location evidence="1">Cell membrane</location>
        <topology evidence="1">Multi-pass membrane protein</topology>
    </subcellularLocation>
</comment>
<feature type="transmembrane region" description="Helical" evidence="9">
    <location>
        <begin position="12"/>
        <end position="34"/>
    </location>
</feature>
<gene>
    <name evidence="10" type="ORF">Strain138_001325</name>
    <name evidence="11" type="ORF">Strain318_001325</name>
</gene>
<keyword evidence="6 9" id="KW-0812">Transmembrane</keyword>